<keyword evidence="3" id="KW-1185">Reference proteome</keyword>
<gene>
    <name evidence="2" type="ORF">SAMN03080603_00669</name>
</gene>
<dbReference type="PANTHER" id="PTHR28047">
    <property type="entry name" value="PROTEIN DCG1"/>
    <property type="match status" value="1"/>
</dbReference>
<dbReference type="SUPFAM" id="SSF53681">
    <property type="entry name" value="Aspartate/glutamate racemase"/>
    <property type="match status" value="1"/>
</dbReference>
<dbReference type="GO" id="GO:0047661">
    <property type="term" value="F:amino-acid racemase activity"/>
    <property type="evidence" value="ECO:0007669"/>
    <property type="project" value="InterPro"/>
</dbReference>
<evidence type="ECO:0000256" key="1">
    <source>
        <dbReference type="ARBA" id="ARBA00038414"/>
    </source>
</evidence>
<dbReference type="Pfam" id="PF01177">
    <property type="entry name" value="Asp_Glu_race"/>
    <property type="match status" value="1"/>
</dbReference>
<dbReference type="PANTHER" id="PTHR28047:SF5">
    <property type="entry name" value="PROTEIN DCG1"/>
    <property type="match status" value="1"/>
</dbReference>
<comment type="similarity">
    <text evidence="1">Belongs to the HyuE racemase family.</text>
</comment>
<reference evidence="3" key="1">
    <citation type="submission" date="2016-10" db="EMBL/GenBank/DDBJ databases">
        <authorList>
            <person name="Varghese N."/>
            <person name="Submissions S."/>
        </authorList>
    </citation>
    <scope>NUCLEOTIDE SEQUENCE [LARGE SCALE GENOMIC DNA]</scope>
    <source>
        <strain evidence="3">DSM 13490</strain>
    </source>
</reference>
<dbReference type="InterPro" id="IPR001920">
    <property type="entry name" value="Asp/Glu_race"/>
</dbReference>
<sequence>MADAKKLMYISPIGYSFLDDQIKYYILKYVENCTICATSLTKAPYHLEYLYYSALIAPELLNKIRQAEIDGFDAAIIGCFYDPFLYEAREMSNKLVVTAPCEASLSIAVKLGATFSIIVGRRKMIPYMRENVRKYGFESKLASFRSVELGVLDFQDKKDLAEERILREAERAVKEDGAEVVVLGCTKEFGFFQKVQDNLGVPVIDSMIAACKEAEYLVSCKNMLNWTTSKVGAYETPKDSEIRQWKLDKYFHIPMQ</sequence>
<dbReference type="Proteomes" id="UP000199266">
    <property type="component" value="Unassembled WGS sequence"/>
</dbReference>
<name>A0A1H3EM09_9BACT</name>
<dbReference type="InterPro" id="IPR053714">
    <property type="entry name" value="Iso_Racemase_Enz_sf"/>
</dbReference>
<proteinExistence type="inferred from homology"/>
<dbReference type="InterPro" id="IPR015942">
    <property type="entry name" value="Asp/Glu/hydantoin_racemase"/>
</dbReference>
<evidence type="ECO:0000313" key="3">
    <source>
        <dbReference type="Proteomes" id="UP000199266"/>
    </source>
</evidence>
<organism evidence="2 3">
    <name type="scientific">Acetomicrobium thermoterrenum DSM 13490</name>
    <dbReference type="NCBI Taxonomy" id="1120987"/>
    <lineage>
        <taxon>Bacteria</taxon>
        <taxon>Thermotogati</taxon>
        <taxon>Synergistota</taxon>
        <taxon>Synergistia</taxon>
        <taxon>Synergistales</taxon>
        <taxon>Acetomicrobiaceae</taxon>
        <taxon>Acetomicrobium</taxon>
    </lineage>
</organism>
<dbReference type="InterPro" id="IPR052186">
    <property type="entry name" value="Hydantoin_racemase-like"/>
</dbReference>
<protein>
    <submittedName>
        <fullName evidence="2">Allantoin racemase</fullName>
    </submittedName>
</protein>
<dbReference type="EMBL" id="FNPD01000003">
    <property type="protein sequence ID" value="SDX79782.1"/>
    <property type="molecule type" value="Genomic_DNA"/>
</dbReference>
<dbReference type="AlphaFoldDB" id="A0A1H3EM09"/>
<accession>A0A1H3EM09</accession>
<dbReference type="RefSeq" id="WP_091460586.1">
    <property type="nucleotide sequence ID" value="NZ_FNPD01000003.1"/>
</dbReference>
<dbReference type="Gene3D" id="3.40.50.12500">
    <property type="match status" value="1"/>
</dbReference>
<evidence type="ECO:0000313" key="2">
    <source>
        <dbReference type="EMBL" id="SDX79782.1"/>
    </source>
</evidence>